<evidence type="ECO:0000313" key="3">
    <source>
        <dbReference type="Proteomes" id="UP000030765"/>
    </source>
</evidence>
<protein>
    <submittedName>
        <fullName evidence="1 2">Putative integral membrane protein</fullName>
    </submittedName>
</protein>
<sequence>MRLALFHPLAPVLTRALSGVPEKPQLIDFRFIAVKAVATAQVEPCCATLWSCFDRFLRHGPEQSVHQRGGQPEGERLC</sequence>
<organism evidence="1">
    <name type="scientific">Anopheles sinensis</name>
    <name type="common">Mosquito</name>
    <dbReference type="NCBI Taxonomy" id="74873"/>
    <lineage>
        <taxon>Eukaryota</taxon>
        <taxon>Metazoa</taxon>
        <taxon>Ecdysozoa</taxon>
        <taxon>Arthropoda</taxon>
        <taxon>Hexapoda</taxon>
        <taxon>Insecta</taxon>
        <taxon>Pterygota</taxon>
        <taxon>Neoptera</taxon>
        <taxon>Endopterygota</taxon>
        <taxon>Diptera</taxon>
        <taxon>Nematocera</taxon>
        <taxon>Culicoidea</taxon>
        <taxon>Culicidae</taxon>
        <taxon>Anophelinae</taxon>
        <taxon>Anopheles</taxon>
    </lineage>
</organism>
<accession>A0A084W1C6</accession>
<dbReference type="EnsemblMetazoa" id="ASIC011876-RA">
    <property type="protein sequence ID" value="ASIC011876-PA"/>
    <property type="gene ID" value="ASIC011876"/>
</dbReference>
<evidence type="ECO:0000313" key="1">
    <source>
        <dbReference type="EMBL" id="KFB44020.1"/>
    </source>
</evidence>
<dbReference type="EMBL" id="ATLV01019268">
    <property type="status" value="NOT_ANNOTATED_CDS"/>
    <property type="molecule type" value="Genomic_DNA"/>
</dbReference>
<dbReference type="EMBL" id="KE525267">
    <property type="protein sequence ID" value="KFB44020.1"/>
    <property type="molecule type" value="Genomic_DNA"/>
</dbReference>
<dbReference type="Proteomes" id="UP000030765">
    <property type="component" value="Unassembled WGS sequence"/>
</dbReference>
<dbReference type="AlphaFoldDB" id="A0A084W1C6"/>
<proteinExistence type="predicted"/>
<reference evidence="2" key="2">
    <citation type="submission" date="2020-05" db="UniProtKB">
        <authorList>
            <consortium name="EnsemblMetazoa"/>
        </authorList>
    </citation>
    <scope>IDENTIFICATION</scope>
</reference>
<gene>
    <name evidence="1" type="ORF">ZHAS_00011876</name>
</gene>
<reference evidence="1 3" key="1">
    <citation type="journal article" date="2014" name="BMC Genomics">
        <title>Genome sequence of Anopheles sinensis provides insight into genetics basis of mosquito competence for malaria parasites.</title>
        <authorList>
            <person name="Zhou D."/>
            <person name="Zhang D."/>
            <person name="Ding G."/>
            <person name="Shi L."/>
            <person name="Hou Q."/>
            <person name="Ye Y."/>
            <person name="Xu Y."/>
            <person name="Zhou H."/>
            <person name="Xiong C."/>
            <person name="Li S."/>
            <person name="Yu J."/>
            <person name="Hong S."/>
            <person name="Yu X."/>
            <person name="Zou P."/>
            <person name="Chen C."/>
            <person name="Chang X."/>
            <person name="Wang W."/>
            <person name="Lv Y."/>
            <person name="Sun Y."/>
            <person name="Ma L."/>
            <person name="Shen B."/>
            <person name="Zhu C."/>
        </authorList>
    </citation>
    <scope>NUCLEOTIDE SEQUENCE [LARGE SCALE GENOMIC DNA]</scope>
</reference>
<evidence type="ECO:0000313" key="2">
    <source>
        <dbReference type="EnsemblMetazoa" id="ASIC011876-PA"/>
    </source>
</evidence>
<dbReference type="VEuPathDB" id="VectorBase:ASIC011876"/>
<name>A0A084W1C6_ANOSI</name>
<keyword evidence="3" id="KW-1185">Reference proteome</keyword>